<dbReference type="SMART" id="SM00267">
    <property type="entry name" value="GGDEF"/>
    <property type="match status" value="1"/>
</dbReference>
<evidence type="ECO:0000259" key="3">
    <source>
        <dbReference type="PROSITE" id="PS50883"/>
    </source>
</evidence>
<dbReference type="InterPro" id="IPR035919">
    <property type="entry name" value="EAL_sf"/>
</dbReference>
<evidence type="ECO:0000313" key="6">
    <source>
        <dbReference type="Proteomes" id="UP000198284"/>
    </source>
</evidence>
<dbReference type="PROSITE" id="PS50887">
    <property type="entry name" value="GGDEF"/>
    <property type="match status" value="1"/>
</dbReference>
<dbReference type="InterPro" id="IPR000014">
    <property type="entry name" value="PAS"/>
</dbReference>
<protein>
    <submittedName>
        <fullName evidence="5">PAS domain S-box-containing protein/diguanylate cyclase (GGDEF) domain-containing protein</fullName>
    </submittedName>
</protein>
<dbReference type="InterPro" id="IPR052155">
    <property type="entry name" value="Biofilm_reg_signaling"/>
</dbReference>
<dbReference type="Gene3D" id="3.30.70.270">
    <property type="match status" value="1"/>
</dbReference>
<dbReference type="Pfam" id="PF08447">
    <property type="entry name" value="PAS_3"/>
    <property type="match status" value="1"/>
</dbReference>
<dbReference type="Proteomes" id="UP000198284">
    <property type="component" value="Unassembled WGS sequence"/>
</dbReference>
<evidence type="ECO:0000259" key="2">
    <source>
        <dbReference type="PROSITE" id="PS50113"/>
    </source>
</evidence>
<dbReference type="Pfam" id="PF00990">
    <property type="entry name" value="GGDEF"/>
    <property type="match status" value="1"/>
</dbReference>
<dbReference type="EMBL" id="FZOT01000012">
    <property type="protein sequence ID" value="SNT02499.1"/>
    <property type="molecule type" value="Genomic_DNA"/>
</dbReference>
<dbReference type="SMART" id="SM00091">
    <property type="entry name" value="PAS"/>
    <property type="match status" value="2"/>
</dbReference>
<dbReference type="PANTHER" id="PTHR44757:SF2">
    <property type="entry name" value="BIOFILM ARCHITECTURE MAINTENANCE PROTEIN MBAA"/>
    <property type="match status" value="1"/>
</dbReference>
<dbReference type="OrthoDB" id="9813903at2"/>
<dbReference type="GO" id="GO:0003824">
    <property type="term" value="F:catalytic activity"/>
    <property type="evidence" value="ECO:0007669"/>
    <property type="project" value="UniProtKB-ARBA"/>
</dbReference>
<dbReference type="RefSeq" id="WP_089400376.1">
    <property type="nucleotide sequence ID" value="NZ_FZOT01000012.1"/>
</dbReference>
<dbReference type="Gene3D" id="2.10.70.100">
    <property type="match status" value="1"/>
</dbReference>
<feature type="domain" description="EAL" evidence="3">
    <location>
        <begin position="484"/>
        <end position="738"/>
    </location>
</feature>
<dbReference type="NCBIfam" id="TIGR00229">
    <property type="entry name" value="sensory_box"/>
    <property type="match status" value="1"/>
</dbReference>
<dbReference type="InterPro" id="IPR013655">
    <property type="entry name" value="PAS_fold_3"/>
</dbReference>
<accession>A0A239J9N8</accession>
<sequence>MQSPLSLTIPAQIPSPPSFDLAAGGEMGALVRATDWSATPLGPLEAWPQSLRTAVSIVLNSGHPMFIAWGPQLNFLFNDAYRPILGAKAADPASALGKPFAELWSDIWSDIEPLVRRALAGESSWYEDMLLRMQRNGFPEDTYFTFSYSPVWDDAGRVAGIFCACIETTGKVRANRQRAEAVERLQIATEAAQLGLFDYDVATERLTWSERTREHFGVPPDMPASGDTFFVALHPEDRERMRLVMQALFAPGASGRYEAEYRVVGIADGRLRWIAAKGQVFHDPQGKPMRLVGTTMDITERKLAEQRVHEASQHDTLTGLPNRALLFEYCEHLIAMRERAGAGGGAVLFIDLDRFKPINDTYGHETGDKVLQAVARRLQGCTRKEDIVSRLGGDEFVVVLPRIDGMSGPSVVAQHIIDAIGQPIEIGTLQLSVSPSIGISLFPAHSDNLDTLIRCADQAMYEAKKNGRNTFRLYSPGMDGDSRRLQLEIQIKEALQSKRLALHYQPIIDMENGKLIGAEALMRMPDEDGSLRSPADVIPVAEAAGLINQLGAWVAGEACRQHQQWLDVGLPSMGISINVSPGQFRQHVFTEQLQHALQESGMDPHCLQIELTESAVLDNLPQTIDTLTKLRAMGVRIALDDFGTGYSSLGCLSSLPLDQLKIGQSVVSRFDSSEPSKAIADAIIALGRSLNLKVVGEGIESEETREYLRSHGCDQAQGYFFSEPLPAPEFEAWCWNYLEQGQRAYH</sequence>
<dbReference type="InterPro" id="IPR001633">
    <property type="entry name" value="EAL_dom"/>
</dbReference>
<keyword evidence="6" id="KW-1185">Reference proteome</keyword>
<dbReference type="CDD" id="cd00130">
    <property type="entry name" value="PAS"/>
    <property type="match status" value="1"/>
</dbReference>
<dbReference type="SMART" id="SM00052">
    <property type="entry name" value="EAL"/>
    <property type="match status" value="1"/>
</dbReference>
<dbReference type="PANTHER" id="PTHR44757">
    <property type="entry name" value="DIGUANYLATE CYCLASE DGCP"/>
    <property type="match status" value="1"/>
</dbReference>
<proteinExistence type="predicted"/>
<dbReference type="InterPro" id="IPR000160">
    <property type="entry name" value="GGDEF_dom"/>
</dbReference>
<feature type="domain" description="PAS" evidence="1">
    <location>
        <begin position="181"/>
        <end position="252"/>
    </location>
</feature>
<dbReference type="PROSITE" id="PS50883">
    <property type="entry name" value="EAL"/>
    <property type="match status" value="1"/>
</dbReference>
<dbReference type="CDD" id="cd01949">
    <property type="entry name" value="GGDEF"/>
    <property type="match status" value="1"/>
</dbReference>
<dbReference type="Gene3D" id="3.30.450.20">
    <property type="entry name" value="PAS domain"/>
    <property type="match status" value="2"/>
</dbReference>
<dbReference type="SUPFAM" id="SSF141868">
    <property type="entry name" value="EAL domain-like"/>
    <property type="match status" value="1"/>
</dbReference>
<dbReference type="InterPro" id="IPR000700">
    <property type="entry name" value="PAS-assoc_C"/>
</dbReference>
<organism evidence="5 6">
    <name type="scientific">Noviherbaspirillum humi</name>
    <dbReference type="NCBI Taxonomy" id="1688639"/>
    <lineage>
        <taxon>Bacteria</taxon>
        <taxon>Pseudomonadati</taxon>
        <taxon>Pseudomonadota</taxon>
        <taxon>Betaproteobacteria</taxon>
        <taxon>Burkholderiales</taxon>
        <taxon>Oxalobacteraceae</taxon>
        <taxon>Noviherbaspirillum</taxon>
    </lineage>
</organism>
<evidence type="ECO:0000313" key="5">
    <source>
        <dbReference type="EMBL" id="SNT02499.1"/>
    </source>
</evidence>
<evidence type="ECO:0000259" key="1">
    <source>
        <dbReference type="PROSITE" id="PS50112"/>
    </source>
</evidence>
<gene>
    <name evidence="5" type="ORF">SAMN06265795_11228</name>
</gene>
<dbReference type="AlphaFoldDB" id="A0A239J9N8"/>
<reference evidence="5 6" key="1">
    <citation type="submission" date="2017-06" db="EMBL/GenBank/DDBJ databases">
        <authorList>
            <person name="Kim H.J."/>
            <person name="Triplett B.A."/>
        </authorList>
    </citation>
    <scope>NUCLEOTIDE SEQUENCE [LARGE SCALE GENOMIC DNA]</scope>
    <source>
        <strain evidence="5 6">U15</strain>
    </source>
</reference>
<dbReference type="InterPro" id="IPR001610">
    <property type="entry name" value="PAC"/>
</dbReference>
<dbReference type="InterPro" id="IPR013656">
    <property type="entry name" value="PAS_4"/>
</dbReference>
<name>A0A239J9N8_9BURK</name>
<dbReference type="FunFam" id="3.30.70.270:FF:000001">
    <property type="entry name" value="Diguanylate cyclase domain protein"/>
    <property type="match status" value="1"/>
</dbReference>
<dbReference type="SUPFAM" id="SSF55785">
    <property type="entry name" value="PYP-like sensor domain (PAS domain)"/>
    <property type="match status" value="2"/>
</dbReference>
<dbReference type="InterPro" id="IPR035965">
    <property type="entry name" value="PAS-like_dom_sf"/>
</dbReference>
<dbReference type="InterPro" id="IPR043128">
    <property type="entry name" value="Rev_trsase/Diguanyl_cyclase"/>
</dbReference>
<dbReference type="PROSITE" id="PS50112">
    <property type="entry name" value="PAS"/>
    <property type="match status" value="1"/>
</dbReference>
<dbReference type="Gene3D" id="3.20.20.450">
    <property type="entry name" value="EAL domain"/>
    <property type="match status" value="1"/>
</dbReference>
<feature type="domain" description="GGDEF" evidence="4">
    <location>
        <begin position="343"/>
        <end position="476"/>
    </location>
</feature>
<feature type="domain" description="PAC" evidence="2">
    <location>
        <begin position="257"/>
        <end position="310"/>
    </location>
</feature>
<dbReference type="PROSITE" id="PS50113">
    <property type="entry name" value="PAC"/>
    <property type="match status" value="1"/>
</dbReference>
<dbReference type="InterPro" id="IPR029787">
    <property type="entry name" value="Nucleotide_cyclase"/>
</dbReference>
<evidence type="ECO:0000259" key="4">
    <source>
        <dbReference type="PROSITE" id="PS50887"/>
    </source>
</evidence>
<dbReference type="NCBIfam" id="TIGR00254">
    <property type="entry name" value="GGDEF"/>
    <property type="match status" value="1"/>
</dbReference>
<dbReference type="CDD" id="cd01948">
    <property type="entry name" value="EAL"/>
    <property type="match status" value="1"/>
</dbReference>
<dbReference type="SUPFAM" id="SSF55073">
    <property type="entry name" value="Nucleotide cyclase"/>
    <property type="match status" value="1"/>
</dbReference>
<dbReference type="Pfam" id="PF00563">
    <property type="entry name" value="EAL"/>
    <property type="match status" value="1"/>
</dbReference>
<dbReference type="Pfam" id="PF08448">
    <property type="entry name" value="PAS_4"/>
    <property type="match status" value="1"/>
</dbReference>
<dbReference type="SMART" id="SM00086">
    <property type="entry name" value="PAC"/>
    <property type="match status" value="1"/>
</dbReference>